<proteinExistence type="predicted"/>
<evidence type="ECO:0000313" key="3">
    <source>
        <dbReference type="EMBL" id="KAF9475561.1"/>
    </source>
</evidence>
<feature type="domain" description="Fungal-type protein kinase" evidence="2">
    <location>
        <begin position="242"/>
        <end position="580"/>
    </location>
</feature>
<dbReference type="GO" id="GO:0004672">
    <property type="term" value="F:protein kinase activity"/>
    <property type="evidence" value="ECO:0007669"/>
    <property type="project" value="InterPro"/>
</dbReference>
<dbReference type="InterPro" id="IPR040976">
    <property type="entry name" value="Pkinase_fungal"/>
</dbReference>
<dbReference type="SUPFAM" id="SSF56112">
    <property type="entry name" value="Protein kinase-like (PK-like)"/>
    <property type="match status" value="2"/>
</dbReference>
<comment type="caution">
    <text evidence="3">The sequence shown here is derived from an EMBL/GenBank/DDBJ whole genome shotgun (WGS) entry which is preliminary data.</text>
</comment>
<reference evidence="3" key="1">
    <citation type="submission" date="2020-11" db="EMBL/GenBank/DDBJ databases">
        <authorList>
            <consortium name="DOE Joint Genome Institute"/>
            <person name="Ahrendt S."/>
            <person name="Riley R."/>
            <person name="Andreopoulos W."/>
            <person name="Labutti K."/>
            <person name="Pangilinan J."/>
            <person name="Ruiz-Duenas F.J."/>
            <person name="Barrasa J.M."/>
            <person name="Sanchez-Garcia M."/>
            <person name="Camarero S."/>
            <person name="Miyauchi S."/>
            <person name="Serrano A."/>
            <person name="Linde D."/>
            <person name="Babiker R."/>
            <person name="Drula E."/>
            <person name="Ayuso-Fernandez I."/>
            <person name="Pacheco R."/>
            <person name="Padilla G."/>
            <person name="Ferreira P."/>
            <person name="Barriuso J."/>
            <person name="Kellner H."/>
            <person name="Castanera R."/>
            <person name="Alfaro M."/>
            <person name="Ramirez L."/>
            <person name="Pisabarro A.G."/>
            <person name="Kuo A."/>
            <person name="Tritt A."/>
            <person name="Lipzen A."/>
            <person name="He G."/>
            <person name="Yan M."/>
            <person name="Ng V."/>
            <person name="Cullen D."/>
            <person name="Martin F."/>
            <person name="Rosso M.-N."/>
            <person name="Henrissat B."/>
            <person name="Hibbett D."/>
            <person name="Martinez A.T."/>
            <person name="Grigoriev I.V."/>
        </authorList>
    </citation>
    <scope>NUCLEOTIDE SEQUENCE</scope>
    <source>
        <strain evidence="3">CIRM-BRFM 674</strain>
    </source>
</reference>
<feature type="compositionally biased region" description="Polar residues" evidence="1">
    <location>
        <begin position="763"/>
        <end position="776"/>
    </location>
</feature>
<dbReference type="InterPro" id="IPR011009">
    <property type="entry name" value="Kinase-like_dom_sf"/>
</dbReference>
<dbReference type="PANTHER" id="PTHR38248:SF2">
    <property type="entry name" value="FUNK1 11"/>
    <property type="match status" value="1"/>
</dbReference>
<evidence type="ECO:0000256" key="1">
    <source>
        <dbReference type="SAM" id="MobiDB-lite"/>
    </source>
</evidence>
<dbReference type="InterPro" id="IPR008266">
    <property type="entry name" value="Tyr_kinase_AS"/>
</dbReference>
<sequence length="784" mass="89271">MSSEMDPPHTPTGSNVASTLPAEINHDSAVEPTDDIVTTDDIENDDIENDDIETIIREAVKGTESTPIRPLAAVSHFLESSVADRSSLNERLAREMKGHFVGAPDPQFFLDQYFPLQDATNPGPTSEQLAGQFNDLAACSETVMYTEFVNAVTPYMPGLVLFDTHSKPDSERDGLKPDCSVYYSNDLPNSEKPTDFSKMLSFIEFKGKPSQDPFKDPIKPDEMPRDHAFEHNGIENTHNRGQIGAYSAAISGTQFRVKVFSVSIYGPTARFIRWDRSGAVVTRQFNYAENPHLLAGFFWRYARATLEQQGYDSTVTAATNEEIALMDEATQDRMVAENSHHREFRKMLVPDREDPTVEKPVLFSYPPHYECRSPFSRSTRAMLVFDLTLKKFSFLKDFWRPNTADIEKEGDIYKILEDKEVKNTAAFGMGNDVRDHETVTQDLASRTNLPWLTRGKRLTPLRHYRMTLNNVGRGLSLFKSSHEFISAIADAMEAHDEAYHKAGILHRDISIGNIMFRGDGKGMLLDWDLCIKLAKDPTPPRRPARTGTWRFMSIALLEKSGAPHRIEDDRESAFWLILWIALRYTEHTEPDPRRSKFYDFVQAFDQYLVQCDGSPSGGSGKRFLLANFSPRILRFHERAELDALLGELITVFRVRHSDPPSADDFQTLEEENDEIAQAEWAGQESLLRALRKARDRNPTHIYQQTHEKLSKKGWLVALIRQYLNKGEWPVDPPAPQKLVMNNNWLKRKNTAVEGRIQERFSKSAKQSHGSWAPSRTSSEEEWQS</sequence>
<dbReference type="Gene3D" id="1.10.510.10">
    <property type="entry name" value="Transferase(Phosphotransferase) domain 1"/>
    <property type="match status" value="1"/>
</dbReference>
<dbReference type="PANTHER" id="PTHR38248">
    <property type="entry name" value="FUNK1 6"/>
    <property type="match status" value="1"/>
</dbReference>
<feature type="compositionally biased region" description="Acidic residues" evidence="1">
    <location>
        <begin position="32"/>
        <end position="46"/>
    </location>
</feature>
<dbReference type="OrthoDB" id="5592585at2759"/>
<evidence type="ECO:0000259" key="2">
    <source>
        <dbReference type="Pfam" id="PF17667"/>
    </source>
</evidence>
<dbReference type="EMBL" id="MU155327">
    <property type="protein sequence ID" value="KAF9475561.1"/>
    <property type="molecule type" value="Genomic_DNA"/>
</dbReference>
<evidence type="ECO:0000313" key="4">
    <source>
        <dbReference type="Proteomes" id="UP000807469"/>
    </source>
</evidence>
<feature type="region of interest" description="Disordered" evidence="1">
    <location>
        <begin position="1"/>
        <end position="46"/>
    </location>
</feature>
<keyword evidence="4" id="KW-1185">Reference proteome</keyword>
<gene>
    <name evidence="3" type="ORF">BDN70DRAFT_864698</name>
</gene>
<name>A0A9P5YXB1_9AGAR</name>
<dbReference type="Proteomes" id="UP000807469">
    <property type="component" value="Unassembled WGS sequence"/>
</dbReference>
<accession>A0A9P5YXB1</accession>
<organism evidence="3 4">
    <name type="scientific">Pholiota conissans</name>
    <dbReference type="NCBI Taxonomy" id="109636"/>
    <lineage>
        <taxon>Eukaryota</taxon>
        <taxon>Fungi</taxon>
        <taxon>Dikarya</taxon>
        <taxon>Basidiomycota</taxon>
        <taxon>Agaricomycotina</taxon>
        <taxon>Agaricomycetes</taxon>
        <taxon>Agaricomycetidae</taxon>
        <taxon>Agaricales</taxon>
        <taxon>Agaricineae</taxon>
        <taxon>Strophariaceae</taxon>
        <taxon>Pholiota</taxon>
    </lineage>
</organism>
<dbReference type="Pfam" id="PF17667">
    <property type="entry name" value="Pkinase_fungal"/>
    <property type="match status" value="1"/>
</dbReference>
<dbReference type="PROSITE" id="PS00109">
    <property type="entry name" value="PROTEIN_KINASE_TYR"/>
    <property type="match status" value="1"/>
</dbReference>
<dbReference type="AlphaFoldDB" id="A0A9P5YXB1"/>
<protein>
    <recommendedName>
        <fullName evidence="2">Fungal-type protein kinase domain-containing protein</fullName>
    </recommendedName>
</protein>
<feature type="region of interest" description="Disordered" evidence="1">
    <location>
        <begin position="757"/>
        <end position="784"/>
    </location>
</feature>